<dbReference type="GO" id="GO:0043190">
    <property type="term" value="C:ATP-binding cassette (ABC) transporter complex"/>
    <property type="evidence" value="ECO:0007669"/>
    <property type="project" value="InterPro"/>
</dbReference>
<dbReference type="Proteomes" id="UP000294662">
    <property type="component" value="Unassembled WGS sequence"/>
</dbReference>
<dbReference type="InterPro" id="IPR023765">
    <property type="entry name" value="SBP_5_CS"/>
</dbReference>
<dbReference type="GO" id="GO:0015833">
    <property type="term" value="P:peptide transport"/>
    <property type="evidence" value="ECO:0007669"/>
    <property type="project" value="TreeGrafter"/>
</dbReference>
<dbReference type="GO" id="GO:1904680">
    <property type="term" value="F:peptide transmembrane transporter activity"/>
    <property type="evidence" value="ECO:0007669"/>
    <property type="project" value="TreeGrafter"/>
</dbReference>
<protein>
    <recommendedName>
        <fullName evidence="4">Solute-binding protein family 5 domain-containing protein</fullName>
    </recommendedName>
</protein>
<feature type="domain" description="Solute-binding protein family 5" evidence="4">
    <location>
        <begin position="97"/>
        <end position="452"/>
    </location>
</feature>
<evidence type="ECO:0000313" key="5">
    <source>
        <dbReference type="EMBL" id="TDE34936.1"/>
    </source>
</evidence>
<dbReference type="InterPro" id="IPR030678">
    <property type="entry name" value="Peptide/Ni-bd"/>
</dbReference>
<dbReference type="AlphaFoldDB" id="A0A4V2Z717"/>
<dbReference type="RefSeq" id="WP_132831088.1">
    <property type="nucleotide sequence ID" value="NZ_SMFP01000016.1"/>
</dbReference>
<dbReference type="EMBL" id="SMFP01000016">
    <property type="protein sequence ID" value="TDE34936.1"/>
    <property type="molecule type" value="Genomic_DNA"/>
</dbReference>
<dbReference type="GO" id="GO:0030288">
    <property type="term" value="C:outer membrane-bounded periplasmic space"/>
    <property type="evidence" value="ECO:0007669"/>
    <property type="project" value="UniProtKB-ARBA"/>
</dbReference>
<dbReference type="InterPro" id="IPR000914">
    <property type="entry name" value="SBP_5_dom"/>
</dbReference>
<evidence type="ECO:0000256" key="2">
    <source>
        <dbReference type="ARBA" id="ARBA00005695"/>
    </source>
</evidence>
<dbReference type="Gene3D" id="3.90.76.10">
    <property type="entry name" value="Dipeptide-binding Protein, Domain 1"/>
    <property type="match status" value="1"/>
</dbReference>
<comment type="subcellular location">
    <subcellularLocation>
        <location evidence="1">Periplasm</location>
    </subcellularLocation>
</comment>
<sequence length="534" mass="58205">MNNQENTMAGSKSIRGLNLTRRGLLASTGAAAVLAGLSVFPGKLAAQESPVNGGILKVAFSADPAGFDPAMGPSGMSHVIIEQVYSTLMSVDPDALPYPDLAESFEVSEDGLTYTFKLRDGVKFHNGDPLTAEDVKFTFDRLSAEDSGYSYKSQIETIKSVDVVDPLTVKFTLTVPTGPFLTYMAFPGSSIVPKKLIESGHDLNAQPVGSGPFKFISYQPRSMVKFEKNAEFYEEGKPHFDGMEFHLIPDVTALTNAVISGTVHFTNEVPPKDWASVSTSPGIVGETLEGSRYYWLLMNNTIAPLDNPKVRQAIAYAINRQAITAATFFGQAKPLLGGVIPEWNWAYPGITAFTPQGDIEKAKALLAEAGVPEGFTTSMTMASSFPAMVAMAPILQANLAAIGIKAEIKTMEIPRYWDEVWAPSAFDITTMYWVSPLADPDDFVYNNYASGTGINVQKSSSEAMDKLLRDAKSATSIEERKALYKQQQELALEEMPIVPLVNAYLLIAYTDKLKNYKPMRTGFLKTLKDAWLEG</sequence>
<dbReference type="PANTHER" id="PTHR30290">
    <property type="entry name" value="PERIPLASMIC BINDING COMPONENT OF ABC TRANSPORTER"/>
    <property type="match status" value="1"/>
</dbReference>
<keyword evidence="6" id="KW-1185">Reference proteome</keyword>
<evidence type="ECO:0000259" key="4">
    <source>
        <dbReference type="Pfam" id="PF00496"/>
    </source>
</evidence>
<dbReference type="PROSITE" id="PS01040">
    <property type="entry name" value="SBP_BACTERIAL_5"/>
    <property type="match status" value="1"/>
</dbReference>
<evidence type="ECO:0000256" key="1">
    <source>
        <dbReference type="ARBA" id="ARBA00004418"/>
    </source>
</evidence>
<dbReference type="OrthoDB" id="9803988at2"/>
<dbReference type="Gene3D" id="3.40.190.10">
    <property type="entry name" value="Periplasmic binding protein-like II"/>
    <property type="match status" value="1"/>
</dbReference>
<reference evidence="5 6" key="1">
    <citation type="submission" date="2019-03" db="EMBL/GenBank/DDBJ databases">
        <authorList>
            <person name="Zhang S."/>
        </authorList>
    </citation>
    <scope>NUCLEOTIDE SEQUENCE [LARGE SCALE GENOMIC DNA]</scope>
    <source>
        <strain evidence="5 6">S4J41</strain>
    </source>
</reference>
<evidence type="ECO:0000313" key="6">
    <source>
        <dbReference type="Proteomes" id="UP000294662"/>
    </source>
</evidence>
<dbReference type="InterPro" id="IPR039424">
    <property type="entry name" value="SBP_5"/>
</dbReference>
<dbReference type="PANTHER" id="PTHR30290:SF38">
    <property type="entry name" value="D,D-DIPEPTIDE-BINDING PERIPLASMIC PROTEIN DDPA-RELATED"/>
    <property type="match status" value="1"/>
</dbReference>
<keyword evidence="3" id="KW-0732">Signal</keyword>
<comment type="similarity">
    <text evidence="2">Belongs to the bacterial solute-binding protein 5 family.</text>
</comment>
<name>A0A4V2Z717_9RHOB</name>
<evidence type="ECO:0000256" key="3">
    <source>
        <dbReference type="ARBA" id="ARBA00022729"/>
    </source>
</evidence>
<accession>A0A4V2Z717</accession>
<dbReference type="Gene3D" id="3.10.105.10">
    <property type="entry name" value="Dipeptide-binding Protein, Domain 3"/>
    <property type="match status" value="1"/>
</dbReference>
<dbReference type="Pfam" id="PF00496">
    <property type="entry name" value="SBP_bac_5"/>
    <property type="match status" value="1"/>
</dbReference>
<dbReference type="InterPro" id="IPR006311">
    <property type="entry name" value="TAT_signal"/>
</dbReference>
<comment type="caution">
    <text evidence="5">The sequence shown here is derived from an EMBL/GenBank/DDBJ whole genome shotgun (WGS) entry which is preliminary data.</text>
</comment>
<organism evidence="5 6">
    <name type="scientific">Antarcticimicrobium sediminis</name>
    <dbReference type="NCBI Taxonomy" id="2546227"/>
    <lineage>
        <taxon>Bacteria</taxon>
        <taxon>Pseudomonadati</taxon>
        <taxon>Pseudomonadota</taxon>
        <taxon>Alphaproteobacteria</taxon>
        <taxon>Rhodobacterales</taxon>
        <taxon>Paracoccaceae</taxon>
        <taxon>Antarcticimicrobium</taxon>
    </lineage>
</organism>
<dbReference type="PROSITE" id="PS51318">
    <property type="entry name" value="TAT"/>
    <property type="match status" value="1"/>
</dbReference>
<dbReference type="PIRSF" id="PIRSF002741">
    <property type="entry name" value="MppA"/>
    <property type="match status" value="1"/>
</dbReference>
<dbReference type="SUPFAM" id="SSF53850">
    <property type="entry name" value="Periplasmic binding protein-like II"/>
    <property type="match status" value="1"/>
</dbReference>
<proteinExistence type="inferred from homology"/>
<gene>
    <name evidence="5" type="ORF">E1B25_18595</name>
</gene>